<keyword evidence="3" id="KW-1185">Reference proteome</keyword>
<evidence type="ECO:0000256" key="1">
    <source>
        <dbReference type="SAM" id="Phobius"/>
    </source>
</evidence>
<proteinExistence type="predicted"/>
<keyword evidence="1" id="KW-1133">Transmembrane helix</keyword>
<reference evidence="2" key="1">
    <citation type="submission" date="2023-10" db="EMBL/GenBank/DDBJ databases">
        <authorList>
            <person name="Chen Y."/>
            <person name="Shah S."/>
            <person name="Dougan E. K."/>
            <person name="Thang M."/>
            <person name="Chan C."/>
        </authorList>
    </citation>
    <scope>NUCLEOTIDE SEQUENCE [LARGE SCALE GENOMIC DNA]</scope>
</reference>
<name>A0ABN9STX3_9DINO</name>
<dbReference type="EMBL" id="CAUYUJ010013280">
    <property type="protein sequence ID" value="CAK0835922.1"/>
    <property type="molecule type" value="Genomic_DNA"/>
</dbReference>
<keyword evidence="1" id="KW-0472">Membrane</keyword>
<gene>
    <name evidence="2" type="ORF">PCOR1329_LOCUS32577</name>
</gene>
<keyword evidence="1" id="KW-0812">Transmembrane</keyword>
<accession>A0ABN9STX3</accession>
<feature type="transmembrane region" description="Helical" evidence="1">
    <location>
        <begin position="406"/>
        <end position="423"/>
    </location>
</feature>
<evidence type="ECO:0008006" key="4">
    <source>
        <dbReference type="Google" id="ProtNLM"/>
    </source>
</evidence>
<feature type="transmembrane region" description="Helical" evidence="1">
    <location>
        <begin position="33"/>
        <end position="53"/>
    </location>
</feature>
<dbReference type="Pfam" id="PF12077">
    <property type="entry name" value="DUF3556"/>
    <property type="match status" value="1"/>
</dbReference>
<dbReference type="Proteomes" id="UP001189429">
    <property type="component" value="Unassembled WGS sequence"/>
</dbReference>
<feature type="transmembrane region" description="Helical" evidence="1">
    <location>
        <begin position="193"/>
        <end position="212"/>
    </location>
</feature>
<comment type="caution">
    <text evidence="2">The sequence shown here is derived from an EMBL/GenBank/DDBJ whole genome shotgun (WGS) entry which is preliminary data.</text>
</comment>
<protein>
    <recommendedName>
        <fullName evidence="4">HTTM domain-containing protein</fullName>
    </recommendedName>
</protein>
<evidence type="ECO:0000313" key="2">
    <source>
        <dbReference type="EMBL" id="CAK0835922.1"/>
    </source>
</evidence>
<organism evidence="2 3">
    <name type="scientific">Prorocentrum cordatum</name>
    <dbReference type="NCBI Taxonomy" id="2364126"/>
    <lineage>
        <taxon>Eukaryota</taxon>
        <taxon>Sar</taxon>
        <taxon>Alveolata</taxon>
        <taxon>Dinophyceae</taxon>
        <taxon>Prorocentrales</taxon>
        <taxon>Prorocentraceae</taxon>
        <taxon>Prorocentrum</taxon>
    </lineage>
</organism>
<dbReference type="InterPro" id="IPR021941">
    <property type="entry name" value="DUF3556_TM"/>
</dbReference>
<sequence>MASAMTSALASALASPLFSPTVGSDALLNPWVLAIILAPAIGSIGIPTLLTFVPHDGKPQLHTPDAPPPEEIWRAMPFLDRVTHAARDVAAHSPNHGIMTYWKHIRFWIGGCVFNSVTLALVPRPYDMSLDEWAQQAFVKSVILHAVGEGMGFFKQGPLWGNRAWPDTWKYQITPGTLKQPLFPKVFGHKRTYFDVAVHGSFFVMSIAAQLLPRVPTWWIWVFNAQCTWCMVSDFHLWLQRVGYTYMYLTLAAGFPANQGRLAGMQLVWLFQRLGCGVGKLGPWFCYVIGIFMQSHPTCKDSENYRSLIHRGPDDFGPSTFCKKLGYFAELWETFWPMTVLLTFSPLICRIGVAGLVAMHTFIIIAPAFIDVVMWNVAFIIGDVYLFVWASCGFDWTGLLSMHPMLVLFLVADLFATTVLMQYPKACSRYFRHAHYTGNWPQMSFLIKKSVVDKVDSKVKTFGNKAWNIASDGFAGEYKTYKGLAYSWLMNLDAKIFPALVQRACAMAGETPDSYYIQGGHHFMEYLQGAGCDGQQGPRFAKMLCKECGLEPGDLLVVWIWAFPVFQAWLDPENCKAEWEIHDSTQGTSFDMPIAKGAVSMHCLMACDSLPTAGAKLLCFKDDAAEGVMKAAMGA</sequence>
<evidence type="ECO:0000313" key="3">
    <source>
        <dbReference type="Proteomes" id="UP001189429"/>
    </source>
</evidence>